<evidence type="ECO:0000259" key="4">
    <source>
        <dbReference type="PROSITE" id="PS01124"/>
    </source>
</evidence>
<dbReference type="RefSeq" id="WP_146989268.1">
    <property type="nucleotide sequence ID" value="NZ_VITY01000009.1"/>
</dbReference>
<dbReference type="InterPro" id="IPR050204">
    <property type="entry name" value="AraC_XylS_family_regulators"/>
</dbReference>
<proteinExistence type="predicted"/>
<dbReference type="OrthoDB" id="9793400at2"/>
<dbReference type="Proteomes" id="UP000321304">
    <property type="component" value="Unassembled WGS sequence"/>
</dbReference>
<dbReference type="PANTHER" id="PTHR46796:SF12">
    <property type="entry name" value="HTH-TYPE DNA-BINDING TRANSCRIPTIONAL ACTIVATOR EUTR"/>
    <property type="match status" value="1"/>
</dbReference>
<organism evidence="5 6">
    <name type="scientific">Bradyrhizobium macuxiense</name>
    <dbReference type="NCBI Taxonomy" id="1755647"/>
    <lineage>
        <taxon>Bacteria</taxon>
        <taxon>Pseudomonadati</taxon>
        <taxon>Pseudomonadota</taxon>
        <taxon>Alphaproteobacteria</taxon>
        <taxon>Hyphomicrobiales</taxon>
        <taxon>Nitrobacteraceae</taxon>
        <taxon>Bradyrhizobium</taxon>
    </lineage>
</organism>
<dbReference type="SUPFAM" id="SSF46689">
    <property type="entry name" value="Homeodomain-like"/>
    <property type="match status" value="2"/>
</dbReference>
<dbReference type="PROSITE" id="PS01124">
    <property type="entry name" value="HTH_ARAC_FAMILY_2"/>
    <property type="match status" value="1"/>
</dbReference>
<keyword evidence="6" id="KW-1185">Reference proteome</keyword>
<dbReference type="InterPro" id="IPR009057">
    <property type="entry name" value="Homeodomain-like_sf"/>
</dbReference>
<name>A0A560LH16_9BRAD</name>
<gene>
    <name evidence="5" type="ORF">FBZ93_109331</name>
</gene>
<keyword evidence="3" id="KW-0804">Transcription</keyword>
<evidence type="ECO:0000256" key="2">
    <source>
        <dbReference type="ARBA" id="ARBA00023125"/>
    </source>
</evidence>
<evidence type="ECO:0000313" key="6">
    <source>
        <dbReference type="Proteomes" id="UP000321304"/>
    </source>
</evidence>
<dbReference type="Pfam" id="PF12833">
    <property type="entry name" value="HTH_18"/>
    <property type="match status" value="1"/>
</dbReference>
<dbReference type="GO" id="GO:0003700">
    <property type="term" value="F:DNA-binding transcription factor activity"/>
    <property type="evidence" value="ECO:0007669"/>
    <property type="project" value="InterPro"/>
</dbReference>
<dbReference type="Pfam" id="PF14525">
    <property type="entry name" value="AraC_binding_2"/>
    <property type="match status" value="1"/>
</dbReference>
<keyword evidence="2" id="KW-0238">DNA-binding</keyword>
<dbReference type="GO" id="GO:0043565">
    <property type="term" value="F:sequence-specific DNA binding"/>
    <property type="evidence" value="ECO:0007669"/>
    <property type="project" value="InterPro"/>
</dbReference>
<evidence type="ECO:0000313" key="5">
    <source>
        <dbReference type="EMBL" id="TWB94891.1"/>
    </source>
</evidence>
<accession>A0A560LH16</accession>
<dbReference type="Gene3D" id="1.10.10.60">
    <property type="entry name" value="Homeodomain-like"/>
    <property type="match status" value="1"/>
</dbReference>
<dbReference type="PROSITE" id="PS00041">
    <property type="entry name" value="HTH_ARAC_FAMILY_1"/>
    <property type="match status" value="1"/>
</dbReference>
<comment type="caution">
    <text evidence="5">The sequence shown here is derived from an EMBL/GenBank/DDBJ whole genome shotgun (WGS) entry which is preliminary data.</text>
</comment>
<sequence length="332" mass="36391">MAVSTSFIAGRLFDAKHLVLASSDLDEVVEGCSRMLRPHDLAMRGRRAKLAARLHHLPIGPISLNRLRYGGDVTVVPELSEEGNFLVTLPVRGSAQFRYGSAVAEVTPGHGTIVGPYREFRLDIDGAFDQILLRLDRRRVEVACANLLGLDKATPVHFDLALRGFPAFWHKLLEAAASLSMFSEALAHPKMLVRLEELIIESLLMAQPNNFSGPIAAANGAAPSAQVRKAMDYMREHIADAVSLGQVARHCGLSLRSLQAGFQRDLGTSPSRWLRAQRLDRVHAILLSSEPGSVAVTDVALQCGFFHLGDFSARFKQRFGEKPSVVLAKRRS</sequence>
<dbReference type="EMBL" id="VITY01000009">
    <property type="protein sequence ID" value="TWB94891.1"/>
    <property type="molecule type" value="Genomic_DNA"/>
</dbReference>
<dbReference type="InterPro" id="IPR018062">
    <property type="entry name" value="HTH_AraC-typ_CS"/>
</dbReference>
<keyword evidence="1" id="KW-0805">Transcription regulation</keyword>
<reference evidence="5 6" key="1">
    <citation type="submission" date="2019-06" db="EMBL/GenBank/DDBJ databases">
        <title>Genomic Encyclopedia of Type Strains, Phase IV (KMG-V): Genome sequencing to study the core and pangenomes of soil and plant-associated prokaryotes.</title>
        <authorList>
            <person name="Whitman W."/>
        </authorList>
    </citation>
    <scope>NUCLEOTIDE SEQUENCE [LARGE SCALE GENOMIC DNA]</scope>
    <source>
        <strain evidence="5 6">BR 10355</strain>
    </source>
</reference>
<feature type="domain" description="HTH araC/xylS-type" evidence="4">
    <location>
        <begin position="228"/>
        <end position="329"/>
    </location>
</feature>
<dbReference type="PANTHER" id="PTHR46796">
    <property type="entry name" value="HTH-TYPE TRANSCRIPTIONAL ACTIVATOR RHAS-RELATED"/>
    <property type="match status" value="1"/>
</dbReference>
<dbReference type="SMART" id="SM00342">
    <property type="entry name" value="HTH_ARAC"/>
    <property type="match status" value="1"/>
</dbReference>
<dbReference type="AlphaFoldDB" id="A0A560LH16"/>
<evidence type="ECO:0000256" key="3">
    <source>
        <dbReference type="ARBA" id="ARBA00023163"/>
    </source>
</evidence>
<evidence type="ECO:0000256" key="1">
    <source>
        <dbReference type="ARBA" id="ARBA00023015"/>
    </source>
</evidence>
<protein>
    <submittedName>
        <fullName evidence="5">Helix-turn-helix protein</fullName>
    </submittedName>
</protein>
<dbReference type="InterPro" id="IPR018060">
    <property type="entry name" value="HTH_AraC"/>
</dbReference>
<dbReference type="InterPro" id="IPR035418">
    <property type="entry name" value="AraC-bd_2"/>
</dbReference>